<dbReference type="AlphaFoldDB" id="A0A7J7E207"/>
<keyword evidence="1" id="KW-0808">Transferase</keyword>
<dbReference type="InParanoid" id="A0A7J7E207"/>
<dbReference type="Proteomes" id="UP000593562">
    <property type="component" value="Unassembled WGS sequence"/>
</dbReference>
<accession>A0A7J7E207</accession>
<protein>
    <submittedName>
        <fullName evidence="1">Galactokinase isoform X2</fullName>
    </submittedName>
</protein>
<dbReference type="GO" id="GO:0016301">
    <property type="term" value="F:kinase activity"/>
    <property type="evidence" value="ECO:0007669"/>
    <property type="project" value="UniProtKB-KW"/>
</dbReference>
<keyword evidence="2" id="KW-1185">Reference proteome</keyword>
<organism evidence="1 2">
    <name type="scientific">Tripterygium wilfordii</name>
    <name type="common">Thunder God vine</name>
    <dbReference type="NCBI Taxonomy" id="458696"/>
    <lineage>
        <taxon>Eukaryota</taxon>
        <taxon>Viridiplantae</taxon>
        <taxon>Streptophyta</taxon>
        <taxon>Embryophyta</taxon>
        <taxon>Tracheophyta</taxon>
        <taxon>Spermatophyta</taxon>
        <taxon>Magnoliopsida</taxon>
        <taxon>eudicotyledons</taxon>
        <taxon>Gunneridae</taxon>
        <taxon>Pentapetalae</taxon>
        <taxon>rosids</taxon>
        <taxon>fabids</taxon>
        <taxon>Celastrales</taxon>
        <taxon>Celastraceae</taxon>
        <taxon>Tripterygium</taxon>
    </lineage>
</organism>
<comment type="caution">
    <text evidence="1">The sequence shown here is derived from an EMBL/GenBank/DDBJ whole genome shotgun (WGS) entry which is preliminary data.</text>
</comment>
<keyword evidence="1" id="KW-0418">Kinase</keyword>
<dbReference type="EMBL" id="JAAARO010000001">
    <property type="protein sequence ID" value="KAF5752494.1"/>
    <property type="molecule type" value="Genomic_DNA"/>
</dbReference>
<sequence>MAAFDGNFPKKDLAQISCECKRHIGTQSGGMDKVSIDYTYMKSYLLVTLFFYLQLLVQGDIHIRTTLEGPFKPVIVTLDKSFHGNAVDLLDTDLAPTTRSRIPT</sequence>
<evidence type="ECO:0000313" key="2">
    <source>
        <dbReference type="Proteomes" id="UP000593562"/>
    </source>
</evidence>
<reference evidence="1 2" key="1">
    <citation type="journal article" date="2020" name="Nat. Commun.">
        <title>Genome of Tripterygium wilfordii and identification of cytochrome P450 involved in triptolide biosynthesis.</title>
        <authorList>
            <person name="Tu L."/>
            <person name="Su P."/>
            <person name="Zhang Z."/>
            <person name="Gao L."/>
            <person name="Wang J."/>
            <person name="Hu T."/>
            <person name="Zhou J."/>
            <person name="Zhang Y."/>
            <person name="Zhao Y."/>
            <person name="Liu Y."/>
            <person name="Song Y."/>
            <person name="Tong Y."/>
            <person name="Lu Y."/>
            <person name="Yang J."/>
            <person name="Xu C."/>
            <person name="Jia M."/>
            <person name="Peters R.J."/>
            <person name="Huang L."/>
            <person name="Gao W."/>
        </authorList>
    </citation>
    <scope>NUCLEOTIDE SEQUENCE [LARGE SCALE GENOMIC DNA]</scope>
    <source>
        <strain evidence="2">cv. XIE 37</strain>
        <tissue evidence="1">Leaf</tissue>
    </source>
</reference>
<evidence type="ECO:0000313" key="1">
    <source>
        <dbReference type="EMBL" id="KAF5752494.1"/>
    </source>
</evidence>
<gene>
    <name evidence="1" type="ORF">HS088_TW01G00406</name>
</gene>
<name>A0A7J7E207_TRIWF</name>
<proteinExistence type="predicted"/>